<feature type="compositionally biased region" description="Basic and acidic residues" evidence="1">
    <location>
        <begin position="155"/>
        <end position="164"/>
    </location>
</feature>
<evidence type="ECO:0000313" key="3">
    <source>
        <dbReference type="EMBL" id="VAW39998.1"/>
    </source>
</evidence>
<accession>A0A3B0V8M2</accession>
<dbReference type="EMBL" id="UOEY01000093">
    <property type="protein sequence ID" value="VAW39998.1"/>
    <property type="molecule type" value="Genomic_DNA"/>
</dbReference>
<protein>
    <recommendedName>
        <fullName evidence="2">Putative regulatory protein FmdB zinc ribbon domain-containing protein</fullName>
    </recommendedName>
</protein>
<dbReference type="AlphaFoldDB" id="A0A3B0V8M2"/>
<evidence type="ECO:0000259" key="2">
    <source>
        <dbReference type="SMART" id="SM00834"/>
    </source>
</evidence>
<dbReference type="PANTHER" id="PTHR34404:SF3">
    <property type="entry name" value="REGULATORY PROTEIN, FMDB FAMILY"/>
    <property type="match status" value="1"/>
</dbReference>
<sequence length="164" mass="18482">MPIYEFFCLDCNTIFNFFSRRVNTDKLPDCPKCGRKELQKVMSTFATIGRAADNDGDDPLAGMDDSKMEEAFAGLMREAEHINEDDPRQMAVLMRKFSDRTGISLGDQMEEALSRMEAGEDPDLIEQEMGDLLDADDALSFAAMKKKARPGPKPPTRDDKLYEL</sequence>
<evidence type="ECO:0000256" key="1">
    <source>
        <dbReference type="SAM" id="MobiDB-lite"/>
    </source>
</evidence>
<name>A0A3B0V8M2_9ZZZZ</name>
<dbReference type="InterPro" id="IPR013429">
    <property type="entry name" value="Regulatory_FmdB_Zinc_ribbon"/>
</dbReference>
<feature type="region of interest" description="Disordered" evidence="1">
    <location>
        <begin position="144"/>
        <end position="164"/>
    </location>
</feature>
<proteinExistence type="predicted"/>
<dbReference type="SMART" id="SM00834">
    <property type="entry name" value="CxxC_CXXC_SSSS"/>
    <property type="match status" value="1"/>
</dbReference>
<organism evidence="3">
    <name type="scientific">hydrothermal vent metagenome</name>
    <dbReference type="NCBI Taxonomy" id="652676"/>
    <lineage>
        <taxon>unclassified sequences</taxon>
        <taxon>metagenomes</taxon>
        <taxon>ecological metagenomes</taxon>
    </lineage>
</organism>
<dbReference type="Pfam" id="PF09723">
    <property type="entry name" value="Zn_ribbon_8"/>
    <property type="match status" value="1"/>
</dbReference>
<feature type="domain" description="Putative regulatory protein FmdB zinc ribbon" evidence="2">
    <location>
        <begin position="1"/>
        <end position="43"/>
    </location>
</feature>
<dbReference type="PANTHER" id="PTHR34404">
    <property type="entry name" value="REGULATORY PROTEIN, FMDB FAMILY"/>
    <property type="match status" value="1"/>
</dbReference>
<dbReference type="NCBIfam" id="TIGR02605">
    <property type="entry name" value="CxxC_CxxC_SSSS"/>
    <property type="match status" value="1"/>
</dbReference>
<gene>
    <name evidence="3" type="ORF">MNBD_DELTA04-443</name>
</gene>
<reference evidence="3" key="1">
    <citation type="submission" date="2018-06" db="EMBL/GenBank/DDBJ databases">
        <authorList>
            <person name="Zhirakovskaya E."/>
        </authorList>
    </citation>
    <scope>NUCLEOTIDE SEQUENCE</scope>
</reference>
<dbReference type="CDD" id="cd00065">
    <property type="entry name" value="FYVE_like_SF"/>
    <property type="match status" value="1"/>
</dbReference>